<dbReference type="Pfam" id="PF03443">
    <property type="entry name" value="AA9"/>
    <property type="match status" value="1"/>
</dbReference>
<dbReference type="HOGENOM" id="CLU_031730_4_3_1"/>
<evidence type="ECO:0000256" key="7">
    <source>
        <dbReference type="ARBA" id="ARBA00023002"/>
    </source>
</evidence>
<dbReference type="AlphaFoldDB" id="A0A084AFW6"/>
<dbReference type="GO" id="GO:0005576">
    <property type="term" value="C:extracellular region"/>
    <property type="evidence" value="ECO:0007669"/>
    <property type="project" value="UniProtKB-SubCell"/>
</dbReference>
<dbReference type="Proteomes" id="UP000028045">
    <property type="component" value="Unassembled WGS sequence"/>
</dbReference>
<evidence type="ECO:0000256" key="5">
    <source>
        <dbReference type="ARBA" id="ARBA00022729"/>
    </source>
</evidence>
<feature type="signal peptide" evidence="16">
    <location>
        <begin position="1"/>
        <end position="17"/>
    </location>
</feature>
<dbReference type="PANTHER" id="PTHR33353:SF10">
    <property type="entry name" value="ENDO-BETA-1,4-GLUCANASE D"/>
    <property type="match status" value="1"/>
</dbReference>
<organism evidence="18 19">
    <name type="scientific">Stachybotrys chartarum (strain CBS 109288 / IBT 7711)</name>
    <name type="common">Toxic black mold</name>
    <name type="synonym">Stilbospora chartarum</name>
    <dbReference type="NCBI Taxonomy" id="1280523"/>
    <lineage>
        <taxon>Eukaryota</taxon>
        <taxon>Fungi</taxon>
        <taxon>Dikarya</taxon>
        <taxon>Ascomycota</taxon>
        <taxon>Pezizomycotina</taxon>
        <taxon>Sordariomycetes</taxon>
        <taxon>Hypocreomycetidae</taxon>
        <taxon>Hypocreales</taxon>
        <taxon>Stachybotryaceae</taxon>
        <taxon>Stachybotrys</taxon>
    </lineage>
</organism>
<accession>A0A084AFW6</accession>
<keyword evidence="11" id="KW-0119">Carbohydrate metabolism</keyword>
<keyword evidence="7" id="KW-0560">Oxidoreductase</keyword>
<dbReference type="EMBL" id="KL648750">
    <property type="protein sequence ID" value="KEY64195.1"/>
    <property type="molecule type" value="Genomic_DNA"/>
</dbReference>
<evidence type="ECO:0000256" key="3">
    <source>
        <dbReference type="ARBA" id="ARBA00022525"/>
    </source>
</evidence>
<evidence type="ECO:0000256" key="6">
    <source>
        <dbReference type="ARBA" id="ARBA00023001"/>
    </source>
</evidence>
<reference evidence="18 19" key="1">
    <citation type="journal article" date="2014" name="BMC Genomics">
        <title>Comparative genome sequencing reveals chemotype-specific gene clusters in the toxigenic black mold Stachybotrys.</title>
        <authorList>
            <person name="Semeiks J."/>
            <person name="Borek D."/>
            <person name="Otwinowski Z."/>
            <person name="Grishin N.V."/>
        </authorList>
    </citation>
    <scope>NUCLEOTIDE SEQUENCE [LARGE SCALE GENOMIC DNA]</scope>
    <source>
        <strain evidence="19">CBS 109288 / IBT 7711</strain>
    </source>
</reference>
<dbReference type="PANTHER" id="PTHR33353">
    <property type="entry name" value="PUTATIVE (AFU_ORTHOLOGUE AFUA_1G12560)-RELATED"/>
    <property type="match status" value="1"/>
</dbReference>
<keyword evidence="9" id="KW-0503">Monooxygenase</keyword>
<comment type="cofactor">
    <cofactor evidence="1">
        <name>Cu(2+)</name>
        <dbReference type="ChEBI" id="CHEBI:29036"/>
    </cofactor>
</comment>
<dbReference type="CDD" id="cd21175">
    <property type="entry name" value="LPMO_AA9"/>
    <property type="match status" value="1"/>
</dbReference>
<dbReference type="OrthoDB" id="5271017at2759"/>
<evidence type="ECO:0000256" key="15">
    <source>
        <dbReference type="ARBA" id="ARBA00047174"/>
    </source>
</evidence>
<keyword evidence="8" id="KW-0186">Copper</keyword>
<evidence type="ECO:0000313" key="19">
    <source>
        <dbReference type="Proteomes" id="UP000028045"/>
    </source>
</evidence>
<comment type="catalytic activity">
    <reaction evidence="14">
        <text>[(1-&gt;4)-beta-D-glucosyl]n+m + reduced acceptor + O2 = 4-dehydro-beta-D-glucosyl-[(1-&gt;4)-beta-D-glucosyl]n-1 + [(1-&gt;4)-beta-D-glucosyl]m + acceptor + H2O.</text>
        <dbReference type="EC" id="1.14.99.56"/>
    </reaction>
</comment>
<evidence type="ECO:0000256" key="4">
    <source>
        <dbReference type="ARBA" id="ARBA00022723"/>
    </source>
</evidence>
<name>A0A084AFW6_STACB</name>
<dbReference type="GO" id="GO:0030245">
    <property type="term" value="P:cellulose catabolic process"/>
    <property type="evidence" value="ECO:0007669"/>
    <property type="project" value="UniProtKB-KW"/>
</dbReference>
<dbReference type="EC" id="1.14.99.56" evidence="15"/>
<evidence type="ECO:0000259" key="17">
    <source>
        <dbReference type="Pfam" id="PF03443"/>
    </source>
</evidence>
<evidence type="ECO:0000256" key="10">
    <source>
        <dbReference type="ARBA" id="ARBA00023157"/>
    </source>
</evidence>
<evidence type="ECO:0000256" key="13">
    <source>
        <dbReference type="ARBA" id="ARBA00044502"/>
    </source>
</evidence>
<evidence type="ECO:0000256" key="14">
    <source>
        <dbReference type="ARBA" id="ARBA00045077"/>
    </source>
</evidence>
<evidence type="ECO:0000256" key="16">
    <source>
        <dbReference type="SAM" id="SignalP"/>
    </source>
</evidence>
<keyword evidence="5 16" id="KW-0732">Signal</keyword>
<dbReference type="GO" id="GO:0046872">
    <property type="term" value="F:metal ion binding"/>
    <property type="evidence" value="ECO:0007669"/>
    <property type="project" value="UniProtKB-KW"/>
</dbReference>
<sequence>MKSAILVLAAAAAPVFAHYNFESLIVNGVGTGPYEYVRRVKNSNSPVESVTSPNMVCNVGGNDADSRAATRTYTVAPGAQIGFDVNSDMGHPGPLAVYMSRAPTGVAASDYLGDGEWFKVYQATTRSISPSTGLSWATFPNNVGVQNFTFTLPSQLPPGDYLVRPEHIALHGAGSFGGAQFYLGCAQIRVTGNGNGVPSPTVRFPGAYNGREPGILIGLYWPVPTSYVAPGPATWPNRCEDHTNNFWGSASDGDCTPSL</sequence>
<evidence type="ECO:0000256" key="9">
    <source>
        <dbReference type="ARBA" id="ARBA00023033"/>
    </source>
</evidence>
<keyword evidence="19" id="KW-1185">Reference proteome</keyword>
<gene>
    <name evidence="18" type="ORF">S7711_03485</name>
</gene>
<evidence type="ECO:0000256" key="8">
    <source>
        <dbReference type="ARBA" id="ARBA00023008"/>
    </source>
</evidence>
<evidence type="ECO:0000256" key="1">
    <source>
        <dbReference type="ARBA" id="ARBA00001973"/>
    </source>
</evidence>
<evidence type="ECO:0000256" key="2">
    <source>
        <dbReference type="ARBA" id="ARBA00004613"/>
    </source>
</evidence>
<feature type="chain" id="PRO_5001770837" description="lytic cellulose monooxygenase (C4-dehydrogenating)" evidence="16">
    <location>
        <begin position="18"/>
        <end position="259"/>
    </location>
</feature>
<keyword evidence="12" id="KW-0624">Polysaccharide degradation</keyword>
<evidence type="ECO:0000256" key="11">
    <source>
        <dbReference type="ARBA" id="ARBA00023277"/>
    </source>
</evidence>
<comment type="subcellular location">
    <subcellularLocation>
        <location evidence="2">Secreted</location>
    </subcellularLocation>
</comment>
<keyword evidence="3" id="KW-0964">Secreted</keyword>
<evidence type="ECO:0000256" key="12">
    <source>
        <dbReference type="ARBA" id="ARBA00023326"/>
    </source>
</evidence>
<dbReference type="Gene3D" id="2.70.50.70">
    <property type="match status" value="1"/>
</dbReference>
<keyword evidence="4" id="KW-0479">Metal-binding</keyword>
<dbReference type="InterPro" id="IPR049892">
    <property type="entry name" value="AA9"/>
</dbReference>
<feature type="domain" description="Auxiliary Activity family 9 catalytic" evidence="17">
    <location>
        <begin position="18"/>
        <end position="227"/>
    </location>
</feature>
<keyword evidence="6" id="KW-0136">Cellulose degradation</keyword>
<dbReference type="GO" id="GO:0004497">
    <property type="term" value="F:monooxygenase activity"/>
    <property type="evidence" value="ECO:0007669"/>
    <property type="project" value="UniProtKB-KW"/>
</dbReference>
<keyword evidence="10" id="KW-1015">Disulfide bond</keyword>
<comment type="similarity">
    <text evidence="13">Belongs to the polysaccharide monooxygenase AA9 family.</text>
</comment>
<evidence type="ECO:0000313" key="18">
    <source>
        <dbReference type="EMBL" id="KEY64195.1"/>
    </source>
</evidence>
<proteinExistence type="inferred from homology"/>
<protein>
    <recommendedName>
        <fullName evidence="15">lytic cellulose monooxygenase (C4-dehydrogenating)</fullName>
        <ecNumber evidence="15">1.14.99.56</ecNumber>
    </recommendedName>
</protein>
<dbReference type="InterPro" id="IPR005103">
    <property type="entry name" value="AA9_LPMO"/>
</dbReference>